<evidence type="ECO:0000256" key="5">
    <source>
        <dbReference type="ARBA" id="ARBA00023136"/>
    </source>
</evidence>
<evidence type="ECO:0000256" key="4">
    <source>
        <dbReference type="ARBA" id="ARBA00022989"/>
    </source>
</evidence>
<accession>A0A8E7AXT1</accession>
<dbReference type="KEGG" id="mrtj:KHC33_12990"/>
<dbReference type="AlphaFoldDB" id="A0A8E7AXT1"/>
<dbReference type="Proteomes" id="UP000680656">
    <property type="component" value="Chromosome"/>
</dbReference>
<dbReference type="GeneID" id="65098116"/>
<reference evidence="9 10" key="1">
    <citation type="submission" date="2021-05" db="EMBL/GenBank/DDBJ databases">
        <title>A novel Methanospirillum isolate from a pyrite-forming mixed culture.</title>
        <authorList>
            <person name="Bunk B."/>
            <person name="Sproer C."/>
            <person name="Spring S."/>
            <person name="Pester M."/>
        </authorList>
    </citation>
    <scope>NUCLEOTIDE SEQUENCE [LARGE SCALE GENOMIC DNA]</scope>
    <source>
        <strain evidence="9 10">J.3.6.1-F.2.7.3</strain>
    </source>
</reference>
<dbReference type="InterPro" id="IPR051447">
    <property type="entry name" value="Lipoprotein-release_system"/>
</dbReference>
<dbReference type="GO" id="GO:0098797">
    <property type="term" value="C:plasma membrane protein complex"/>
    <property type="evidence" value="ECO:0007669"/>
    <property type="project" value="TreeGrafter"/>
</dbReference>
<dbReference type="InterPro" id="IPR003838">
    <property type="entry name" value="ABC3_permease_C"/>
</dbReference>
<proteinExistence type="predicted"/>
<dbReference type="GO" id="GO:0044874">
    <property type="term" value="P:lipoprotein localization to outer membrane"/>
    <property type="evidence" value="ECO:0007669"/>
    <property type="project" value="TreeGrafter"/>
</dbReference>
<keyword evidence="10" id="KW-1185">Reference proteome</keyword>
<feature type="transmembrane region" description="Helical" evidence="6">
    <location>
        <begin position="367"/>
        <end position="387"/>
    </location>
</feature>
<feature type="transmembrane region" description="Helical" evidence="6">
    <location>
        <begin position="24"/>
        <end position="45"/>
    </location>
</feature>
<dbReference type="Pfam" id="PF12704">
    <property type="entry name" value="MacB_PCD"/>
    <property type="match status" value="1"/>
</dbReference>
<dbReference type="Pfam" id="PF02687">
    <property type="entry name" value="FtsX"/>
    <property type="match status" value="1"/>
</dbReference>
<evidence type="ECO:0000256" key="1">
    <source>
        <dbReference type="ARBA" id="ARBA00004651"/>
    </source>
</evidence>
<dbReference type="PANTHER" id="PTHR30489:SF0">
    <property type="entry name" value="LIPOPROTEIN-RELEASING SYSTEM TRANSMEMBRANE PROTEIN LOLE"/>
    <property type="match status" value="1"/>
</dbReference>
<keyword evidence="4 6" id="KW-1133">Transmembrane helix</keyword>
<keyword evidence="3 6" id="KW-0812">Transmembrane</keyword>
<feature type="transmembrane region" description="Helical" evidence="6">
    <location>
        <begin position="276"/>
        <end position="295"/>
    </location>
</feature>
<organism evidence="9 10">
    <name type="scientific">Methanospirillum purgamenti</name>
    <dbReference type="NCBI Taxonomy" id="2834276"/>
    <lineage>
        <taxon>Archaea</taxon>
        <taxon>Methanobacteriati</taxon>
        <taxon>Methanobacteriota</taxon>
        <taxon>Stenosarchaea group</taxon>
        <taxon>Methanomicrobia</taxon>
        <taxon>Methanomicrobiales</taxon>
        <taxon>Methanospirillaceae</taxon>
        <taxon>Methanospirillum</taxon>
    </lineage>
</organism>
<dbReference type="InterPro" id="IPR025857">
    <property type="entry name" value="MacB_PCD"/>
</dbReference>
<dbReference type="RefSeq" id="WP_214419050.1">
    <property type="nucleotide sequence ID" value="NZ_CP075546.1"/>
</dbReference>
<dbReference type="EMBL" id="CP075546">
    <property type="protein sequence ID" value="QVV88234.1"/>
    <property type="molecule type" value="Genomic_DNA"/>
</dbReference>
<evidence type="ECO:0000256" key="6">
    <source>
        <dbReference type="SAM" id="Phobius"/>
    </source>
</evidence>
<protein>
    <submittedName>
        <fullName evidence="9">FtsX-like permease family protein</fullName>
    </submittedName>
</protein>
<evidence type="ECO:0000259" key="8">
    <source>
        <dbReference type="Pfam" id="PF12704"/>
    </source>
</evidence>
<evidence type="ECO:0000313" key="10">
    <source>
        <dbReference type="Proteomes" id="UP000680656"/>
    </source>
</evidence>
<gene>
    <name evidence="9" type="ORF">KHC33_12990</name>
</gene>
<keyword evidence="2" id="KW-1003">Cell membrane</keyword>
<feature type="domain" description="ABC3 transporter permease C-terminal" evidence="7">
    <location>
        <begin position="276"/>
        <end position="394"/>
    </location>
</feature>
<name>A0A8E7AXT1_9EURY</name>
<evidence type="ECO:0000256" key="3">
    <source>
        <dbReference type="ARBA" id="ARBA00022692"/>
    </source>
</evidence>
<comment type="subcellular location">
    <subcellularLocation>
        <location evidence="1">Cell membrane</location>
        <topology evidence="1">Multi-pass membrane protein</topology>
    </subcellularLocation>
</comment>
<evidence type="ECO:0000256" key="2">
    <source>
        <dbReference type="ARBA" id="ARBA00022475"/>
    </source>
</evidence>
<feature type="transmembrane region" description="Helical" evidence="6">
    <location>
        <begin position="326"/>
        <end position="347"/>
    </location>
</feature>
<keyword evidence="5 6" id="KW-0472">Membrane</keyword>
<evidence type="ECO:0000313" key="9">
    <source>
        <dbReference type="EMBL" id="QVV88234.1"/>
    </source>
</evidence>
<dbReference type="PANTHER" id="PTHR30489">
    <property type="entry name" value="LIPOPROTEIN-RELEASING SYSTEM TRANSMEMBRANE PROTEIN LOLE"/>
    <property type="match status" value="1"/>
</dbReference>
<evidence type="ECO:0000259" key="7">
    <source>
        <dbReference type="Pfam" id="PF02687"/>
    </source>
</evidence>
<feature type="domain" description="MacB-like periplasmic core" evidence="8">
    <location>
        <begin position="24"/>
        <end position="241"/>
    </location>
</feature>
<sequence length="401" mass="44939">MLTDVKISFFLATRILKRSSKAGTLLTIFIIALVFTNMIFLSSVIGGSIELMNQQTVDYYISNIIIKPKDDNRFIDNSSGLVSKVNRIPGVYHASARYEMGASLVHKSNEIALPVSVFNPDDERMVTKIHEMMKEGQFLTREDRGQILIGNYVAGNKDESKDFFESLGGVKTGDSITVNYVNGVSRDYRIKGIFQTKSYQTDYMVFVSWNEIEDVLGYPLDKSVEILVKTEPGTREDRVKKTMMSFGIKEDVKTWKEQAGGLFDESIESFQIINNITLLVSLIIAIVVLFIVIMIKTLHNRREIGVLKAIGIDEDIIIQSYVLQTLIIGIIGIVIGFCIIQTLILYFSVYPIEFPDGNVSLYVESGIMIESAILLLIASVIAGYFPAMRIAKEDILTAMRG</sequence>